<evidence type="ECO:0000259" key="1">
    <source>
        <dbReference type="Pfam" id="PF13503"/>
    </source>
</evidence>
<dbReference type="AlphaFoldDB" id="A0A6S7DW61"/>
<dbReference type="RefSeq" id="WP_175183181.1">
    <property type="nucleotide sequence ID" value="NZ_CADILE010000004.1"/>
</dbReference>
<dbReference type="Proteomes" id="UP000494122">
    <property type="component" value="Unassembled WGS sequence"/>
</dbReference>
<dbReference type="InterPro" id="IPR025391">
    <property type="entry name" value="DUF4123"/>
</dbReference>
<proteinExistence type="predicted"/>
<feature type="domain" description="DUF4123" evidence="1">
    <location>
        <begin position="36"/>
        <end position="130"/>
    </location>
</feature>
<accession>A0A6S7DW61</accession>
<protein>
    <recommendedName>
        <fullName evidence="1">DUF4123 domain-containing protein</fullName>
    </recommendedName>
</protein>
<name>A0A6S7DW61_9BURK</name>
<dbReference type="Pfam" id="PF13503">
    <property type="entry name" value="DUF4123"/>
    <property type="match status" value="1"/>
</dbReference>
<evidence type="ECO:0000313" key="3">
    <source>
        <dbReference type="Proteomes" id="UP000494122"/>
    </source>
</evidence>
<gene>
    <name evidence="2" type="ORF">LMG3328_01893</name>
</gene>
<dbReference type="EMBL" id="CADILE010000004">
    <property type="protein sequence ID" value="CAB3853227.1"/>
    <property type="molecule type" value="Genomic_DNA"/>
</dbReference>
<reference evidence="2 3" key="1">
    <citation type="submission" date="2020-04" db="EMBL/GenBank/DDBJ databases">
        <authorList>
            <person name="De Canck E."/>
        </authorList>
    </citation>
    <scope>NUCLEOTIDE SEQUENCE [LARGE SCALE GENOMIC DNA]</scope>
    <source>
        <strain evidence="2 3">LMG 3328</strain>
    </source>
</reference>
<evidence type="ECO:0000313" key="2">
    <source>
        <dbReference type="EMBL" id="CAB3853227.1"/>
    </source>
</evidence>
<sequence>MLDYQAFSSYGFGLVQDERTRGVPAFAQPQALVPPALRKMPGLMPRLVDLSALDAADRVQALASLNQAAQDGEDPWLALLLRSDRPVDAVAAHCRSRMIVDIDGQGPCFFRFFDPRVLVQLSWILDPDQLAWLCGPVRGLLFHLDGQWHALERPDVAAAPRPRLSAEQSFALTQLQALNEVLAGLDSLAPGGRVALGRTVMDHFRTARDLGLETAQERKAFARHGLEVHPAFHRHERVRACLAARRPDDDYPYLAATQDLTDDDWADVRRDLERTGEPDGR</sequence>
<organism evidence="2 3">
    <name type="scientific">Achromobacter ruhlandii</name>
    <dbReference type="NCBI Taxonomy" id="72557"/>
    <lineage>
        <taxon>Bacteria</taxon>
        <taxon>Pseudomonadati</taxon>
        <taxon>Pseudomonadota</taxon>
        <taxon>Betaproteobacteria</taxon>
        <taxon>Burkholderiales</taxon>
        <taxon>Alcaligenaceae</taxon>
        <taxon>Achromobacter</taxon>
    </lineage>
</organism>